<protein>
    <recommendedName>
        <fullName evidence="5">VCBS repeat protein</fullName>
    </recommendedName>
</protein>
<keyword evidence="4" id="KW-1185">Reference proteome</keyword>
<evidence type="ECO:0000256" key="1">
    <source>
        <dbReference type="SAM" id="MobiDB-lite"/>
    </source>
</evidence>
<keyword evidence="2" id="KW-0732">Signal</keyword>
<feature type="region of interest" description="Disordered" evidence="1">
    <location>
        <begin position="25"/>
        <end position="81"/>
    </location>
</feature>
<feature type="chain" id="PRO_5020192605" description="VCBS repeat protein" evidence="2">
    <location>
        <begin position="29"/>
        <end position="256"/>
    </location>
</feature>
<accession>A0A4Q7NAS2</accession>
<dbReference type="AlphaFoldDB" id="A0A4Q7NAS2"/>
<name>A0A4Q7NAS2_9ACTN</name>
<organism evidence="3 4">
    <name type="scientific">Motilibacter rhizosphaerae</name>
    <dbReference type="NCBI Taxonomy" id="598652"/>
    <lineage>
        <taxon>Bacteria</taxon>
        <taxon>Bacillati</taxon>
        <taxon>Actinomycetota</taxon>
        <taxon>Actinomycetes</taxon>
        <taxon>Motilibacterales</taxon>
        <taxon>Motilibacteraceae</taxon>
        <taxon>Motilibacter</taxon>
    </lineage>
</organism>
<feature type="compositionally biased region" description="Polar residues" evidence="1">
    <location>
        <begin position="214"/>
        <end position="225"/>
    </location>
</feature>
<evidence type="ECO:0000256" key="2">
    <source>
        <dbReference type="SAM" id="SignalP"/>
    </source>
</evidence>
<reference evidence="3 4" key="1">
    <citation type="submission" date="2019-02" db="EMBL/GenBank/DDBJ databases">
        <title>Genomic Encyclopedia of Type Strains, Phase IV (KMG-IV): sequencing the most valuable type-strain genomes for metagenomic binning, comparative biology and taxonomic classification.</title>
        <authorList>
            <person name="Goeker M."/>
        </authorList>
    </citation>
    <scope>NUCLEOTIDE SEQUENCE [LARGE SCALE GENOMIC DNA]</scope>
    <source>
        <strain evidence="3 4">DSM 45622</strain>
    </source>
</reference>
<dbReference type="EMBL" id="SGXD01000005">
    <property type="protein sequence ID" value="RZS79933.1"/>
    <property type="molecule type" value="Genomic_DNA"/>
</dbReference>
<dbReference type="PROSITE" id="PS51257">
    <property type="entry name" value="PROKAR_LIPOPROTEIN"/>
    <property type="match status" value="1"/>
</dbReference>
<dbReference type="RefSeq" id="WP_165400358.1">
    <property type="nucleotide sequence ID" value="NZ_SGXD01000005.1"/>
</dbReference>
<comment type="caution">
    <text evidence="3">The sequence shown here is derived from an EMBL/GenBank/DDBJ whole genome shotgun (WGS) entry which is preliminary data.</text>
</comment>
<evidence type="ECO:0000313" key="3">
    <source>
        <dbReference type="EMBL" id="RZS79933.1"/>
    </source>
</evidence>
<gene>
    <name evidence="3" type="ORF">EV189_3412</name>
</gene>
<sequence length="256" mass="25440">MRTRPPVAPVVTLGLLALLAGCGTSSPAAGPRSAAGTAPAPAPSTPASTGATPAPEESSGAIPAGAGTATGVDLDGDGRPDTLWLADDGGRRLLGVRTSGHGGTSTTFTSASPISARASSARLVGGAAVVLLDTGRSAQLYAYVVRGRARRLVPVPGVDGRPYSFSFGFTDVGTGLACDGPEGDRVLYGEDARETGGSWTVTRTPVTVAADGSTARNGTPQTVVRSASGDDQRVAAARGRTCGDLPRSAVALEPES</sequence>
<feature type="region of interest" description="Disordered" evidence="1">
    <location>
        <begin position="211"/>
        <end position="233"/>
    </location>
</feature>
<dbReference type="Proteomes" id="UP000293638">
    <property type="component" value="Unassembled WGS sequence"/>
</dbReference>
<feature type="compositionally biased region" description="Low complexity" evidence="1">
    <location>
        <begin position="25"/>
        <end position="71"/>
    </location>
</feature>
<proteinExistence type="predicted"/>
<feature type="signal peptide" evidence="2">
    <location>
        <begin position="1"/>
        <end position="28"/>
    </location>
</feature>
<evidence type="ECO:0000313" key="4">
    <source>
        <dbReference type="Proteomes" id="UP000293638"/>
    </source>
</evidence>
<evidence type="ECO:0008006" key="5">
    <source>
        <dbReference type="Google" id="ProtNLM"/>
    </source>
</evidence>